<gene>
    <name evidence="1" type="ORF">M404DRAFT_302943</name>
</gene>
<organism evidence="1 2">
    <name type="scientific">Pisolithus tinctorius Marx 270</name>
    <dbReference type="NCBI Taxonomy" id="870435"/>
    <lineage>
        <taxon>Eukaryota</taxon>
        <taxon>Fungi</taxon>
        <taxon>Dikarya</taxon>
        <taxon>Basidiomycota</taxon>
        <taxon>Agaricomycotina</taxon>
        <taxon>Agaricomycetes</taxon>
        <taxon>Agaricomycetidae</taxon>
        <taxon>Boletales</taxon>
        <taxon>Sclerodermatineae</taxon>
        <taxon>Pisolithaceae</taxon>
        <taxon>Pisolithus</taxon>
    </lineage>
</organism>
<proteinExistence type="predicted"/>
<name>A0A0C3PK32_PISTI</name>
<dbReference type="HOGENOM" id="CLU_1897037_0_0_1"/>
<sequence>MVAHWSVLLHFSSRNPTRLRSRPKQGSNQKSMQYEYRPSLLLFVTSCRRPDATGDERSTLGINSLDDSIEKLIKNLQAATSRRANCHVKAEKGPPESVNEENTRTIVTYLLGVRGSALRLSAKAAVPLFNEGSS</sequence>
<reference evidence="2" key="2">
    <citation type="submission" date="2015-01" db="EMBL/GenBank/DDBJ databases">
        <title>Evolutionary Origins and Diversification of the Mycorrhizal Mutualists.</title>
        <authorList>
            <consortium name="DOE Joint Genome Institute"/>
            <consortium name="Mycorrhizal Genomics Consortium"/>
            <person name="Kohler A."/>
            <person name="Kuo A."/>
            <person name="Nagy L.G."/>
            <person name="Floudas D."/>
            <person name="Copeland A."/>
            <person name="Barry K.W."/>
            <person name="Cichocki N."/>
            <person name="Veneault-Fourrey C."/>
            <person name="LaButti K."/>
            <person name="Lindquist E.A."/>
            <person name="Lipzen A."/>
            <person name="Lundell T."/>
            <person name="Morin E."/>
            <person name="Murat C."/>
            <person name="Riley R."/>
            <person name="Ohm R."/>
            <person name="Sun H."/>
            <person name="Tunlid A."/>
            <person name="Henrissat B."/>
            <person name="Grigoriev I.V."/>
            <person name="Hibbett D.S."/>
            <person name="Martin F."/>
        </authorList>
    </citation>
    <scope>NUCLEOTIDE SEQUENCE [LARGE SCALE GENOMIC DNA]</scope>
    <source>
        <strain evidence="2">Marx 270</strain>
    </source>
</reference>
<protein>
    <submittedName>
        <fullName evidence="1">Uncharacterized protein</fullName>
    </submittedName>
</protein>
<reference evidence="1 2" key="1">
    <citation type="submission" date="2014-04" db="EMBL/GenBank/DDBJ databases">
        <authorList>
            <consortium name="DOE Joint Genome Institute"/>
            <person name="Kuo A."/>
            <person name="Kohler A."/>
            <person name="Costa M.D."/>
            <person name="Nagy L.G."/>
            <person name="Floudas D."/>
            <person name="Copeland A."/>
            <person name="Barry K.W."/>
            <person name="Cichocki N."/>
            <person name="Veneault-Fourrey C."/>
            <person name="LaButti K."/>
            <person name="Lindquist E.A."/>
            <person name="Lipzen A."/>
            <person name="Lundell T."/>
            <person name="Morin E."/>
            <person name="Murat C."/>
            <person name="Sun H."/>
            <person name="Tunlid A."/>
            <person name="Henrissat B."/>
            <person name="Grigoriev I.V."/>
            <person name="Hibbett D.S."/>
            <person name="Martin F."/>
            <person name="Nordberg H.P."/>
            <person name="Cantor M.N."/>
            <person name="Hua S.X."/>
        </authorList>
    </citation>
    <scope>NUCLEOTIDE SEQUENCE [LARGE SCALE GENOMIC DNA]</scope>
    <source>
        <strain evidence="1 2">Marx 270</strain>
    </source>
</reference>
<dbReference type="AlphaFoldDB" id="A0A0C3PK32"/>
<evidence type="ECO:0000313" key="2">
    <source>
        <dbReference type="Proteomes" id="UP000054217"/>
    </source>
</evidence>
<dbReference type="EMBL" id="KN831955">
    <property type="protein sequence ID" value="KIO08981.1"/>
    <property type="molecule type" value="Genomic_DNA"/>
</dbReference>
<keyword evidence="2" id="KW-1185">Reference proteome</keyword>
<dbReference type="Proteomes" id="UP000054217">
    <property type="component" value="Unassembled WGS sequence"/>
</dbReference>
<dbReference type="InParanoid" id="A0A0C3PK32"/>
<accession>A0A0C3PK32</accession>
<evidence type="ECO:0000313" key="1">
    <source>
        <dbReference type="EMBL" id="KIO08981.1"/>
    </source>
</evidence>